<comment type="similarity">
    <text evidence="2">Belongs to the membrane fusion protein (MFP) (TC 8.A.1) family.</text>
</comment>
<dbReference type="Pfam" id="PF25944">
    <property type="entry name" value="Beta-barrel_RND"/>
    <property type="match status" value="1"/>
</dbReference>
<evidence type="ECO:0000259" key="7">
    <source>
        <dbReference type="Pfam" id="PF25967"/>
    </source>
</evidence>
<dbReference type="GO" id="GO:0030313">
    <property type="term" value="C:cell envelope"/>
    <property type="evidence" value="ECO:0007669"/>
    <property type="project" value="UniProtKB-SubCell"/>
</dbReference>
<evidence type="ECO:0000259" key="4">
    <source>
        <dbReference type="Pfam" id="PF25876"/>
    </source>
</evidence>
<comment type="subcellular location">
    <subcellularLocation>
        <location evidence="1">Cell envelope</location>
    </subcellularLocation>
</comment>
<proteinExistence type="inferred from homology"/>
<feature type="signal peptide" evidence="3">
    <location>
        <begin position="1"/>
        <end position="20"/>
    </location>
</feature>
<evidence type="ECO:0000256" key="1">
    <source>
        <dbReference type="ARBA" id="ARBA00004196"/>
    </source>
</evidence>
<organism evidence="8 9">
    <name type="scientific">Pontibacter indicus</name>
    <dbReference type="NCBI Taxonomy" id="1317125"/>
    <lineage>
        <taxon>Bacteria</taxon>
        <taxon>Pseudomonadati</taxon>
        <taxon>Bacteroidota</taxon>
        <taxon>Cytophagia</taxon>
        <taxon>Cytophagales</taxon>
        <taxon>Hymenobacteraceae</taxon>
        <taxon>Pontibacter</taxon>
    </lineage>
</organism>
<name>A0A1R3WHH9_9BACT</name>
<dbReference type="GO" id="GO:0005886">
    <property type="term" value="C:plasma membrane"/>
    <property type="evidence" value="ECO:0007669"/>
    <property type="project" value="TreeGrafter"/>
</dbReference>
<dbReference type="Pfam" id="PF25967">
    <property type="entry name" value="RND-MFP_C"/>
    <property type="match status" value="1"/>
</dbReference>
<feature type="domain" description="Multidrug resistance protein MdtA-like barrel-sandwich hybrid" evidence="5">
    <location>
        <begin position="61"/>
        <end position="182"/>
    </location>
</feature>
<protein>
    <submittedName>
        <fullName evidence="8">Membrane fusion protein, multidrug efflux system</fullName>
    </submittedName>
</protein>
<dbReference type="InterPro" id="IPR006143">
    <property type="entry name" value="RND_pump_MFP"/>
</dbReference>
<dbReference type="Gene3D" id="2.40.50.100">
    <property type="match status" value="1"/>
</dbReference>
<dbReference type="InterPro" id="IPR058627">
    <property type="entry name" value="MdtA-like_C"/>
</dbReference>
<reference evidence="9" key="1">
    <citation type="submission" date="2017-01" db="EMBL/GenBank/DDBJ databases">
        <authorList>
            <person name="Varghese N."/>
            <person name="Submissions S."/>
        </authorList>
    </citation>
    <scope>NUCLEOTIDE SEQUENCE [LARGE SCALE GENOMIC DNA]</scope>
    <source>
        <strain evidence="9">LP100</strain>
    </source>
</reference>
<dbReference type="Pfam" id="PF25876">
    <property type="entry name" value="HH_MFP_RND"/>
    <property type="match status" value="1"/>
</dbReference>
<dbReference type="PANTHER" id="PTHR30158:SF23">
    <property type="entry name" value="MULTIDRUG RESISTANCE PROTEIN MEXA"/>
    <property type="match status" value="1"/>
</dbReference>
<feature type="chain" id="PRO_5012255457" evidence="3">
    <location>
        <begin position="21"/>
        <end position="365"/>
    </location>
</feature>
<keyword evidence="9" id="KW-1185">Reference proteome</keyword>
<feature type="domain" description="Multidrug resistance protein MdtA-like alpha-helical hairpin" evidence="4">
    <location>
        <begin position="98"/>
        <end position="155"/>
    </location>
</feature>
<dbReference type="InterPro" id="IPR058625">
    <property type="entry name" value="MdtA-like_BSH"/>
</dbReference>
<evidence type="ECO:0000313" key="8">
    <source>
        <dbReference type="EMBL" id="SIT77661.1"/>
    </source>
</evidence>
<evidence type="ECO:0000259" key="5">
    <source>
        <dbReference type="Pfam" id="PF25917"/>
    </source>
</evidence>
<dbReference type="Gene3D" id="2.40.30.170">
    <property type="match status" value="1"/>
</dbReference>
<gene>
    <name evidence="8" type="ORF">SAMN05444128_0521</name>
</gene>
<dbReference type="InterPro" id="IPR058626">
    <property type="entry name" value="MdtA-like_b-barrel"/>
</dbReference>
<dbReference type="Proteomes" id="UP000187181">
    <property type="component" value="Unassembled WGS sequence"/>
</dbReference>
<evidence type="ECO:0000313" key="9">
    <source>
        <dbReference type="Proteomes" id="UP000187181"/>
    </source>
</evidence>
<dbReference type="Gene3D" id="1.10.287.470">
    <property type="entry name" value="Helix hairpin bin"/>
    <property type="match status" value="1"/>
</dbReference>
<evidence type="ECO:0000256" key="2">
    <source>
        <dbReference type="ARBA" id="ARBA00009477"/>
    </source>
</evidence>
<dbReference type="AlphaFoldDB" id="A0A1R3WHH9"/>
<evidence type="ECO:0000259" key="6">
    <source>
        <dbReference type="Pfam" id="PF25944"/>
    </source>
</evidence>
<dbReference type="GO" id="GO:0022857">
    <property type="term" value="F:transmembrane transporter activity"/>
    <property type="evidence" value="ECO:0007669"/>
    <property type="project" value="InterPro"/>
</dbReference>
<dbReference type="NCBIfam" id="TIGR01730">
    <property type="entry name" value="RND_mfp"/>
    <property type="match status" value="1"/>
</dbReference>
<dbReference type="EMBL" id="FTPP01000001">
    <property type="protein sequence ID" value="SIT77661.1"/>
    <property type="molecule type" value="Genomic_DNA"/>
</dbReference>
<keyword evidence="3" id="KW-0732">Signal</keyword>
<feature type="domain" description="Multidrug resistance protein MdtA-like C-terminal permuted SH3" evidence="7">
    <location>
        <begin position="278"/>
        <end position="337"/>
    </location>
</feature>
<feature type="domain" description="Multidrug resistance protein MdtA-like beta-barrel" evidence="6">
    <location>
        <begin position="193"/>
        <end position="273"/>
    </location>
</feature>
<dbReference type="Pfam" id="PF25917">
    <property type="entry name" value="BSH_RND"/>
    <property type="match status" value="1"/>
</dbReference>
<dbReference type="PANTHER" id="PTHR30158">
    <property type="entry name" value="ACRA/E-RELATED COMPONENT OF DRUG EFFLUX TRANSPORTER"/>
    <property type="match status" value="1"/>
</dbReference>
<dbReference type="SUPFAM" id="SSF111369">
    <property type="entry name" value="HlyD-like secretion proteins"/>
    <property type="match status" value="1"/>
</dbReference>
<sequence length="365" mass="41332">MKIMKSFLMLMGSCALLCQSGCTDSKGEKVEEAHTKYLVTSPMKMDTTITEDYVSQVHAIRHIELRAQERGYLQKIYVDEGQLVKKGQLLFKIMPNLYEAELLKAQSEASFARIEYENTKKLADGNIVSPNELAMAKAKWDKAKADVALAQAHLQFTEIRAPFDGIVDRFHVREGSLLEEGELLSSLSDNSKMWVYYNVPEAEYLDYKTKTEQGQAANVSLLMANNQLFAHQGVVETIQADFNHETGNIAFRATFPNPEGLLRHGETGNIRMAIPLQDVLLIPQKATYEVLDKKYVYVLDKDNVLRSREITIEAEIPHIYVVQKGLQENDKILLEGLRLVRENEKINSQFVAPATVLTQLDLYAE</sequence>
<dbReference type="Gene3D" id="2.40.420.20">
    <property type="match status" value="1"/>
</dbReference>
<dbReference type="GO" id="GO:0046677">
    <property type="term" value="P:response to antibiotic"/>
    <property type="evidence" value="ECO:0007669"/>
    <property type="project" value="TreeGrafter"/>
</dbReference>
<dbReference type="STRING" id="1317125.SAMN05444128_0521"/>
<accession>A0A1R3WHH9</accession>
<dbReference type="InterPro" id="IPR058624">
    <property type="entry name" value="MdtA-like_HH"/>
</dbReference>
<evidence type="ECO:0000256" key="3">
    <source>
        <dbReference type="SAM" id="SignalP"/>
    </source>
</evidence>